<dbReference type="EMBL" id="MLJW01000136">
    <property type="protein sequence ID" value="OIQ97234.1"/>
    <property type="molecule type" value="Genomic_DNA"/>
</dbReference>
<gene>
    <name evidence="1" type="ORF">GALL_207880</name>
</gene>
<comment type="caution">
    <text evidence="1">The sequence shown here is derived from an EMBL/GenBank/DDBJ whole genome shotgun (WGS) entry which is preliminary data.</text>
</comment>
<reference evidence="1" key="1">
    <citation type="submission" date="2016-10" db="EMBL/GenBank/DDBJ databases">
        <title>Sequence of Gallionella enrichment culture.</title>
        <authorList>
            <person name="Poehlein A."/>
            <person name="Muehling M."/>
            <person name="Daniel R."/>
        </authorList>
    </citation>
    <scope>NUCLEOTIDE SEQUENCE</scope>
</reference>
<protein>
    <submittedName>
        <fullName evidence="1">Uncharacterized protein</fullName>
    </submittedName>
</protein>
<proteinExistence type="predicted"/>
<dbReference type="AlphaFoldDB" id="A0A1J5RNU0"/>
<accession>A0A1J5RNU0</accession>
<sequence length="60" mass="6507">MTTLRLAPPAALMEDLPPPPLAPGDISRDQLRLALVDMGGYAARLRARLAALRQWSRASP</sequence>
<evidence type="ECO:0000313" key="1">
    <source>
        <dbReference type="EMBL" id="OIQ97234.1"/>
    </source>
</evidence>
<name>A0A1J5RNU0_9ZZZZ</name>
<organism evidence="1">
    <name type="scientific">mine drainage metagenome</name>
    <dbReference type="NCBI Taxonomy" id="410659"/>
    <lineage>
        <taxon>unclassified sequences</taxon>
        <taxon>metagenomes</taxon>
        <taxon>ecological metagenomes</taxon>
    </lineage>
</organism>